<keyword evidence="4" id="KW-0479">Metal-binding</keyword>
<feature type="domain" description="RING-CH-type" evidence="11">
    <location>
        <begin position="52"/>
        <end position="113"/>
    </location>
</feature>
<evidence type="ECO:0000256" key="2">
    <source>
        <dbReference type="ARBA" id="ARBA00022679"/>
    </source>
</evidence>
<protein>
    <submittedName>
        <fullName evidence="12">Zinc finger, C3HC4 type</fullName>
    </submittedName>
</protein>
<name>A0A0B1TNH5_OESDE</name>
<dbReference type="EMBL" id="KN549461">
    <property type="protein sequence ID" value="KHJ97392.1"/>
    <property type="molecule type" value="Genomic_DNA"/>
</dbReference>
<dbReference type="Gene3D" id="3.30.40.10">
    <property type="entry name" value="Zinc/RING finger domain, C3HC4 (zinc finger)"/>
    <property type="match status" value="1"/>
</dbReference>
<keyword evidence="2" id="KW-0808">Transferase</keyword>
<dbReference type="OrthoDB" id="264354at2759"/>
<accession>A0A0B1TNH5</accession>
<organism evidence="12 13">
    <name type="scientific">Oesophagostomum dentatum</name>
    <name type="common">Nodular worm</name>
    <dbReference type="NCBI Taxonomy" id="61180"/>
    <lineage>
        <taxon>Eukaryota</taxon>
        <taxon>Metazoa</taxon>
        <taxon>Ecdysozoa</taxon>
        <taxon>Nematoda</taxon>
        <taxon>Chromadorea</taxon>
        <taxon>Rhabditida</taxon>
        <taxon>Rhabditina</taxon>
        <taxon>Rhabditomorpha</taxon>
        <taxon>Strongyloidea</taxon>
        <taxon>Strongylidae</taxon>
        <taxon>Oesophagostomum</taxon>
    </lineage>
</organism>
<dbReference type="PANTHER" id="PTHR46065">
    <property type="entry name" value="E3 UBIQUITIN-PROTEIN LIGASE MARCH 2/3 FAMILY MEMBER"/>
    <property type="match status" value="1"/>
</dbReference>
<dbReference type="CDD" id="cd16495">
    <property type="entry name" value="RING_CH-C4HC3_MARCH"/>
    <property type="match status" value="1"/>
</dbReference>
<dbReference type="InterPro" id="IPR013083">
    <property type="entry name" value="Znf_RING/FYVE/PHD"/>
</dbReference>
<evidence type="ECO:0000256" key="9">
    <source>
        <dbReference type="ARBA" id="ARBA00023136"/>
    </source>
</evidence>
<keyword evidence="9 10" id="KW-0472">Membrane</keyword>
<comment type="subcellular location">
    <subcellularLocation>
        <location evidence="1">Membrane</location>
        <topology evidence="1">Multi-pass membrane protein</topology>
    </subcellularLocation>
</comment>
<dbReference type="Proteomes" id="UP000053660">
    <property type="component" value="Unassembled WGS sequence"/>
</dbReference>
<evidence type="ECO:0000256" key="7">
    <source>
        <dbReference type="ARBA" id="ARBA00022833"/>
    </source>
</evidence>
<keyword evidence="13" id="KW-1185">Reference proteome</keyword>
<dbReference type="PROSITE" id="PS51292">
    <property type="entry name" value="ZF_RING_CH"/>
    <property type="match status" value="1"/>
</dbReference>
<feature type="transmembrane region" description="Helical" evidence="10">
    <location>
        <begin position="181"/>
        <end position="204"/>
    </location>
</feature>
<dbReference type="Pfam" id="PF12906">
    <property type="entry name" value="RINGv"/>
    <property type="match status" value="1"/>
</dbReference>
<evidence type="ECO:0000256" key="1">
    <source>
        <dbReference type="ARBA" id="ARBA00004141"/>
    </source>
</evidence>
<dbReference type="AlphaFoldDB" id="A0A0B1TNH5"/>
<keyword evidence="8 10" id="KW-1133">Transmembrane helix</keyword>
<evidence type="ECO:0000256" key="5">
    <source>
        <dbReference type="ARBA" id="ARBA00022771"/>
    </source>
</evidence>
<dbReference type="GO" id="GO:0016567">
    <property type="term" value="P:protein ubiquitination"/>
    <property type="evidence" value="ECO:0007669"/>
    <property type="project" value="TreeGrafter"/>
</dbReference>
<gene>
    <name evidence="12" type="ORF">OESDEN_02628</name>
</gene>
<evidence type="ECO:0000256" key="6">
    <source>
        <dbReference type="ARBA" id="ARBA00022786"/>
    </source>
</evidence>
<sequence>MVGPFNMISSPMLTSTEQFPTRSSTTESAFVTPAIANRRNSSRSIEDRISTTSSGGKAICRICLDGSQEYSKLICPCNCKGTVARTHSACLEKWVEITHNTNCQICGTDYELESYGWKKFTEWSYPRPLSNDWEDVLDFRCCIAWIIYFSRYIYMNATYGTQETNRQIAEAIGDGVLAKCWWFAFWMNMIYYGSITILLADQWITENRVYRFRDRQSRM</sequence>
<evidence type="ECO:0000256" key="10">
    <source>
        <dbReference type="SAM" id="Phobius"/>
    </source>
</evidence>
<dbReference type="PANTHER" id="PTHR46065:SF5">
    <property type="entry name" value="RING-CH-TYPE DOMAIN-CONTAINING PROTEIN"/>
    <property type="match status" value="1"/>
</dbReference>
<evidence type="ECO:0000256" key="4">
    <source>
        <dbReference type="ARBA" id="ARBA00022723"/>
    </source>
</evidence>
<reference evidence="12 13" key="1">
    <citation type="submission" date="2014-03" db="EMBL/GenBank/DDBJ databases">
        <title>Draft genome of the hookworm Oesophagostomum dentatum.</title>
        <authorList>
            <person name="Mitreva M."/>
        </authorList>
    </citation>
    <scope>NUCLEOTIDE SEQUENCE [LARGE SCALE GENOMIC DNA]</scope>
    <source>
        <strain evidence="12 13">OD-Hann</strain>
    </source>
</reference>
<dbReference type="GO" id="GO:0008270">
    <property type="term" value="F:zinc ion binding"/>
    <property type="evidence" value="ECO:0007669"/>
    <property type="project" value="UniProtKB-KW"/>
</dbReference>
<dbReference type="SUPFAM" id="SSF57850">
    <property type="entry name" value="RING/U-box"/>
    <property type="match status" value="1"/>
</dbReference>
<dbReference type="SMART" id="SM00744">
    <property type="entry name" value="RINGv"/>
    <property type="match status" value="1"/>
</dbReference>
<keyword evidence="7" id="KW-0862">Zinc</keyword>
<evidence type="ECO:0000256" key="8">
    <source>
        <dbReference type="ARBA" id="ARBA00022989"/>
    </source>
</evidence>
<evidence type="ECO:0000259" key="11">
    <source>
        <dbReference type="PROSITE" id="PS51292"/>
    </source>
</evidence>
<evidence type="ECO:0000256" key="3">
    <source>
        <dbReference type="ARBA" id="ARBA00022692"/>
    </source>
</evidence>
<keyword evidence="3 10" id="KW-0812">Transmembrane</keyword>
<dbReference type="GO" id="GO:0016020">
    <property type="term" value="C:membrane"/>
    <property type="evidence" value="ECO:0007669"/>
    <property type="project" value="UniProtKB-SubCell"/>
</dbReference>
<evidence type="ECO:0000313" key="12">
    <source>
        <dbReference type="EMBL" id="KHJ97392.1"/>
    </source>
</evidence>
<dbReference type="GO" id="GO:0004842">
    <property type="term" value="F:ubiquitin-protein transferase activity"/>
    <property type="evidence" value="ECO:0007669"/>
    <property type="project" value="TreeGrafter"/>
</dbReference>
<dbReference type="InterPro" id="IPR011016">
    <property type="entry name" value="Znf_RING-CH"/>
</dbReference>
<evidence type="ECO:0000313" key="13">
    <source>
        <dbReference type="Proteomes" id="UP000053660"/>
    </source>
</evidence>
<keyword evidence="5" id="KW-0863">Zinc-finger</keyword>
<proteinExistence type="predicted"/>
<keyword evidence="6" id="KW-0833">Ubl conjugation pathway</keyword>